<dbReference type="SUPFAM" id="SSF53822">
    <property type="entry name" value="Periplasmic binding protein-like I"/>
    <property type="match status" value="1"/>
</dbReference>
<evidence type="ECO:0000313" key="5">
    <source>
        <dbReference type="EMBL" id="WZN44705.1"/>
    </source>
</evidence>
<keyword evidence="3" id="KW-0804">Transcription</keyword>
<evidence type="ECO:0000256" key="3">
    <source>
        <dbReference type="ARBA" id="ARBA00023163"/>
    </source>
</evidence>
<keyword evidence="2" id="KW-0238">DNA-binding</keyword>
<dbReference type="SUPFAM" id="SSF47413">
    <property type="entry name" value="lambda repressor-like DNA-binding domains"/>
    <property type="match status" value="1"/>
</dbReference>
<dbReference type="CDD" id="cd06307">
    <property type="entry name" value="PBP1_sugar_binding"/>
    <property type="match status" value="1"/>
</dbReference>
<dbReference type="Gene3D" id="3.40.50.2300">
    <property type="match status" value="2"/>
</dbReference>
<organism evidence="5 6">
    <name type="scientific">Chitinophaga caseinilytica</name>
    <dbReference type="NCBI Taxonomy" id="2267521"/>
    <lineage>
        <taxon>Bacteria</taxon>
        <taxon>Pseudomonadati</taxon>
        <taxon>Bacteroidota</taxon>
        <taxon>Chitinophagia</taxon>
        <taxon>Chitinophagales</taxon>
        <taxon>Chitinophagaceae</taxon>
        <taxon>Chitinophaga</taxon>
    </lineage>
</organism>
<dbReference type="PROSITE" id="PS00356">
    <property type="entry name" value="HTH_LACI_1"/>
    <property type="match status" value="1"/>
</dbReference>
<dbReference type="EMBL" id="CP150096">
    <property type="protein sequence ID" value="WZN44705.1"/>
    <property type="molecule type" value="Genomic_DNA"/>
</dbReference>
<evidence type="ECO:0000259" key="4">
    <source>
        <dbReference type="PROSITE" id="PS50932"/>
    </source>
</evidence>
<reference evidence="5 6" key="1">
    <citation type="submission" date="2024-03" db="EMBL/GenBank/DDBJ databases">
        <title>Chitinophaga caseinilytica sp. nov., a casein hydrolysing bacterium isolated from forest soil.</title>
        <authorList>
            <person name="Lee D.S."/>
            <person name="Han D.M."/>
            <person name="Baek J.H."/>
            <person name="Choi D.G."/>
            <person name="Jeon J.H."/>
            <person name="Jeon C.O."/>
        </authorList>
    </citation>
    <scope>NUCLEOTIDE SEQUENCE [LARGE SCALE GENOMIC DNA]</scope>
    <source>
        <strain evidence="5 6">KACC 19118</strain>
    </source>
</reference>
<accession>A0ABZ2YZW2</accession>
<dbReference type="CDD" id="cd01392">
    <property type="entry name" value="HTH_LacI"/>
    <property type="match status" value="1"/>
</dbReference>
<feature type="domain" description="HTH lacI-type" evidence="4">
    <location>
        <begin position="38"/>
        <end position="89"/>
    </location>
</feature>
<dbReference type="RefSeq" id="WP_341839473.1">
    <property type="nucleotide sequence ID" value="NZ_CP149792.1"/>
</dbReference>
<dbReference type="PANTHER" id="PTHR30146">
    <property type="entry name" value="LACI-RELATED TRANSCRIPTIONAL REPRESSOR"/>
    <property type="match status" value="1"/>
</dbReference>
<dbReference type="PANTHER" id="PTHR30146:SF144">
    <property type="entry name" value="LACI-FAMILY TRANSCRIPTION REGULATOR"/>
    <property type="match status" value="1"/>
</dbReference>
<dbReference type="Pfam" id="PF00356">
    <property type="entry name" value="LacI"/>
    <property type="match status" value="1"/>
</dbReference>
<dbReference type="Pfam" id="PF13407">
    <property type="entry name" value="Peripla_BP_4"/>
    <property type="match status" value="1"/>
</dbReference>
<evidence type="ECO:0000256" key="2">
    <source>
        <dbReference type="ARBA" id="ARBA00023125"/>
    </source>
</evidence>
<keyword evidence="6" id="KW-1185">Reference proteome</keyword>
<dbReference type="SMART" id="SM00354">
    <property type="entry name" value="HTH_LACI"/>
    <property type="match status" value="1"/>
</dbReference>
<evidence type="ECO:0000256" key="1">
    <source>
        <dbReference type="ARBA" id="ARBA00023015"/>
    </source>
</evidence>
<dbReference type="Gene3D" id="1.10.260.40">
    <property type="entry name" value="lambda repressor-like DNA-binding domains"/>
    <property type="match status" value="1"/>
</dbReference>
<sequence>MSPKIKYPNQFFFTTFGYVHVHYNSMKGKQPDQPGGVKEIARRAKVSIATVDRVIHNRTGVSAKTRAKIEKIIQELNYQPNIIASRLASRKVLNLAILLPAVSTETEYWEILLAGVSQAEDEIRQMGVRIERYYYDFNDRTSFPKAAKQLLKGPLDGVLLAPLFVDEATAFCGQLQEKNVPYVFINSDIPSLGSLCYVGPELFRSGYLAAHLMAYCLQPDDKILMVNMTKEIEGLHPLLRKEEGFRAYFGEKPDRIVKTDVPESNEKSIERKVAEALAADASIKAIFVTSSRVHLIAQFLESAGKKDILVMGYDFLPENVSWLQKGMIDFLICQKPQEQAYRGIMTLYQHLVLGAPVEKEHFMPIDIITRENHMYYKN</sequence>
<gene>
    <name evidence="5" type="ORF">WJU22_17560</name>
</gene>
<name>A0ABZ2YZW2_9BACT</name>
<dbReference type="PROSITE" id="PS50932">
    <property type="entry name" value="HTH_LACI_2"/>
    <property type="match status" value="1"/>
</dbReference>
<protein>
    <submittedName>
        <fullName evidence="5">Substrate-binding domain-containing protein</fullName>
    </submittedName>
</protein>
<dbReference type="InterPro" id="IPR025997">
    <property type="entry name" value="SBP_2_dom"/>
</dbReference>
<dbReference type="InterPro" id="IPR000843">
    <property type="entry name" value="HTH_LacI"/>
</dbReference>
<keyword evidence="1" id="KW-0805">Transcription regulation</keyword>
<evidence type="ECO:0000313" key="6">
    <source>
        <dbReference type="Proteomes" id="UP001449657"/>
    </source>
</evidence>
<dbReference type="InterPro" id="IPR028082">
    <property type="entry name" value="Peripla_BP_I"/>
</dbReference>
<dbReference type="InterPro" id="IPR010982">
    <property type="entry name" value="Lambda_DNA-bd_dom_sf"/>
</dbReference>
<proteinExistence type="predicted"/>
<dbReference type="Proteomes" id="UP001449657">
    <property type="component" value="Chromosome"/>
</dbReference>